<sequence>MRGKHREGGDTAWPRWREQRPIGGWTREEVSRRSIEGDLREAIYNDRLASATARLESTGVSNDELRREQKRGPEIGASERTMPPKVPSPKNANWATNLSR</sequence>
<gene>
    <name evidence="2" type="ORF">PIB30_101706</name>
</gene>
<accession>A0ABU6QXV4</accession>
<evidence type="ECO:0000313" key="2">
    <source>
        <dbReference type="EMBL" id="MED6116598.1"/>
    </source>
</evidence>
<dbReference type="Proteomes" id="UP001341840">
    <property type="component" value="Unassembled WGS sequence"/>
</dbReference>
<organism evidence="2 3">
    <name type="scientific">Stylosanthes scabra</name>
    <dbReference type="NCBI Taxonomy" id="79078"/>
    <lineage>
        <taxon>Eukaryota</taxon>
        <taxon>Viridiplantae</taxon>
        <taxon>Streptophyta</taxon>
        <taxon>Embryophyta</taxon>
        <taxon>Tracheophyta</taxon>
        <taxon>Spermatophyta</taxon>
        <taxon>Magnoliopsida</taxon>
        <taxon>eudicotyledons</taxon>
        <taxon>Gunneridae</taxon>
        <taxon>Pentapetalae</taxon>
        <taxon>rosids</taxon>
        <taxon>fabids</taxon>
        <taxon>Fabales</taxon>
        <taxon>Fabaceae</taxon>
        <taxon>Papilionoideae</taxon>
        <taxon>50 kb inversion clade</taxon>
        <taxon>dalbergioids sensu lato</taxon>
        <taxon>Dalbergieae</taxon>
        <taxon>Pterocarpus clade</taxon>
        <taxon>Stylosanthes</taxon>
    </lineage>
</organism>
<dbReference type="EMBL" id="JASCZI010003014">
    <property type="protein sequence ID" value="MED6116598.1"/>
    <property type="molecule type" value="Genomic_DNA"/>
</dbReference>
<comment type="caution">
    <text evidence="2">The sequence shown here is derived from an EMBL/GenBank/DDBJ whole genome shotgun (WGS) entry which is preliminary data.</text>
</comment>
<name>A0ABU6QXV4_9FABA</name>
<keyword evidence="3" id="KW-1185">Reference proteome</keyword>
<evidence type="ECO:0000256" key="1">
    <source>
        <dbReference type="SAM" id="MobiDB-lite"/>
    </source>
</evidence>
<reference evidence="2 3" key="1">
    <citation type="journal article" date="2023" name="Plants (Basel)">
        <title>Bridging the Gap: Combining Genomics and Transcriptomics Approaches to Understand Stylosanthes scabra, an Orphan Legume from the Brazilian Caatinga.</title>
        <authorList>
            <person name="Ferreira-Neto J.R.C."/>
            <person name="da Silva M.D."/>
            <person name="Binneck E."/>
            <person name="de Melo N.F."/>
            <person name="da Silva R.H."/>
            <person name="de Melo A.L.T.M."/>
            <person name="Pandolfi V."/>
            <person name="Bustamante F.O."/>
            <person name="Brasileiro-Vidal A.C."/>
            <person name="Benko-Iseppon A.M."/>
        </authorList>
    </citation>
    <scope>NUCLEOTIDE SEQUENCE [LARGE SCALE GENOMIC DNA]</scope>
    <source>
        <tissue evidence="2">Leaves</tissue>
    </source>
</reference>
<proteinExistence type="predicted"/>
<feature type="compositionally biased region" description="Polar residues" evidence="1">
    <location>
        <begin position="90"/>
        <end position="100"/>
    </location>
</feature>
<feature type="region of interest" description="Disordered" evidence="1">
    <location>
        <begin position="1"/>
        <end position="23"/>
    </location>
</feature>
<feature type="region of interest" description="Disordered" evidence="1">
    <location>
        <begin position="55"/>
        <end position="100"/>
    </location>
</feature>
<feature type="compositionally biased region" description="Basic and acidic residues" evidence="1">
    <location>
        <begin position="63"/>
        <end position="73"/>
    </location>
</feature>
<evidence type="ECO:0000313" key="3">
    <source>
        <dbReference type="Proteomes" id="UP001341840"/>
    </source>
</evidence>
<feature type="non-terminal residue" evidence="2">
    <location>
        <position position="100"/>
    </location>
</feature>
<protein>
    <submittedName>
        <fullName evidence="2">Uncharacterized protein</fullName>
    </submittedName>
</protein>